<dbReference type="GeneID" id="41595023"/>
<dbReference type="CDD" id="cd02977">
    <property type="entry name" value="ArsC_family"/>
    <property type="match status" value="1"/>
</dbReference>
<dbReference type="SUPFAM" id="SSF52833">
    <property type="entry name" value="Thioredoxin-like"/>
    <property type="match status" value="1"/>
</dbReference>
<dbReference type="PANTHER" id="PTHR30041:SF4">
    <property type="entry name" value="ARSENATE REDUCTASE"/>
    <property type="match status" value="1"/>
</dbReference>
<proteinExistence type="predicted"/>
<gene>
    <name evidence="1" type="ORF">NCAV_0980</name>
</gene>
<reference evidence="2" key="1">
    <citation type="submission" date="2018-01" db="EMBL/GenBank/DDBJ databases">
        <authorList>
            <person name="Kerou L M."/>
        </authorList>
    </citation>
    <scope>NUCLEOTIDE SEQUENCE [LARGE SCALE GENOMIC DNA]</scope>
    <source>
        <strain evidence="2">SCU2</strain>
    </source>
</reference>
<evidence type="ECO:0000313" key="1">
    <source>
        <dbReference type="EMBL" id="SPC34157.1"/>
    </source>
</evidence>
<organism evidence="1 2">
    <name type="scientific">Candidatus Nitrosocaldus cavascurensis</name>
    <dbReference type="NCBI Taxonomy" id="2058097"/>
    <lineage>
        <taxon>Archaea</taxon>
        <taxon>Nitrososphaerota</taxon>
        <taxon>Nitrososphaeria</taxon>
        <taxon>Candidatus Nitrosocaldales</taxon>
        <taxon>Candidatus Nitrosocaldaceae</taxon>
        <taxon>Candidatus Nitrosocaldus</taxon>
    </lineage>
</organism>
<dbReference type="Pfam" id="PF03960">
    <property type="entry name" value="ArsC"/>
    <property type="match status" value="1"/>
</dbReference>
<dbReference type="Gene3D" id="3.40.30.10">
    <property type="entry name" value="Glutaredoxin"/>
    <property type="match status" value="1"/>
</dbReference>
<protein>
    <submittedName>
        <fullName evidence="1">Putative Arsenate reductase and related protein</fullName>
    </submittedName>
</protein>
<dbReference type="InterPro" id="IPR006660">
    <property type="entry name" value="Arsenate_reductase-like"/>
</dbReference>
<dbReference type="InterPro" id="IPR036249">
    <property type="entry name" value="Thioredoxin-like_sf"/>
</dbReference>
<dbReference type="AlphaFoldDB" id="A0A2K5ARA6"/>
<dbReference type="Proteomes" id="UP000236248">
    <property type="component" value="Chromosome NCAV"/>
</dbReference>
<evidence type="ECO:0000313" key="2">
    <source>
        <dbReference type="Proteomes" id="UP000236248"/>
    </source>
</evidence>
<dbReference type="PROSITE" id="PS51353">
    <property type="entry name" value="ARSC"/>
    <property type="match status" value="1"/>
</dbReference>
<sequence length="110" mass="12925">MDKVKVYHYSKCVTCRRSIDILSKEHELELRDIFKERLSKDEIRDIIAQAGVSARELVRRKSKAYKDIINGNYTDEEIIEMMSNDPSLIERPIIIMGGKVFIRPRLEKVE</sequence>
<dbReference type="PANTHER" id="PTHR30041">
    <property type="entry name" value="ARSENATE REDUCTASE"/>
    <property type="match status" value="1"/>
</dbReference>
<keyword evidence="2" id="KW-1185">Reference proteome</keyword>
<dbReference type="EMBL" id="LT981265">
    <property type="protein sequence ID" value="SPC34157.1"/>
    <property type="molecule type" value="Genomic_DNA"/>
</dbReference>
<accession>A0A2K5ARA6</accession>
<dbReference type="RefSeq" id="WP_103287121.1">
    <property type="nucleotide sequence ID" value="NZ_LT981265.1"/>
</dbReference>
<name>A0A2K5ARA6_9ARCH</name>
<dbReference type="KEGG" id="ncv:NCAV_0980"/>